<dbReference type="PANTHER" id="PTHR24182">
    <property type="entry name" value="ANKYRIN REPEAT AND SOCS BOX CONTAINING 4"/>
    <property type="match status" value="1"/>
</dbReference>
<evidence type="ECO:0000313" key="3">
    <source>
        <dbReference type="EMBL" id="EAY13435.1"/>
    </source>
</evidence>
<accession>A2E1I8</accession>
<dbReference type="Proteomes" id="UP000001542">
    <property type="component" value="Unassembled WGS sequence"/>
</dbReference>
<dbReference type="eggNOG" id="KOG4412">
    <property type="taxonomic scope" value="Eukaryota"/>
</dbReference>
<feature type="domain" description="DUF3447" evidence="2">
    <location>
        <begin position="196"/>
        <end position="271"/>
    </location>
</feature>
<dbReference type="InterPro" id="IPR020683">
    <property type="entry name" value="DUF3447"/>
</dbReference>
<feature type="repeat" description="ANK" evidence="1">
    <location>
        <begin position="343"/>
        <end position="375"/>
    </location>
</feature>
<evidence type="ECO:0000256" key="1">
    <source>
        <dbReference type="PROSITE-ProRule" id="PRU00023"/>
    </source>
</evidence>
<dbReference type="PANTHER" id="PTHR24182:SF13">
    <property type="entry name" value="LD18443P"/>
    <property type="match status" value="1"/>
</dbReference>
<name>A2E1I8_TRIV3</name>
<dbReference type="InterPro" id="IPR036770">
    <property type="entry name" value="Ankyrin_rpt-contain_sf"/>
</dbReference>
<protein>
    <recommendedName>
        <fullName evidence="2">DUF3447 domain-containing protein</fullName>
    </recommendedName>
</protein>
<dbReference type="AlphaFoldDB" id="A2E1I8"/>
<dbReference type="STRING" id="5722.A2E1I8"/>
<dbReference type="Pfam" id="PF11929">
    <property type="entry name" value="DUF3447"/>
    <property type="match status" value="1"/>
</dbReference>
<proteinExistence type="predicted"/>
<evidence type="ECO:0000259" key="2">
    <source>
        <dbReference type="Pfam" id="PF11929"/>
    </source>
</evidence>
<dbReference type="Pfam" id="PF12796">
    <property type="entry name" value="Ank_2"/>
    <property type="match status" value="1"/>
</dbReference>
<reference evidence="3" key="1">
    <citation type="submission" date="2006-10" db="EMBL/GenBank/DDBJ databases">
        <authorList>
            <person name="Amadeo P."/>
            <person name="Zhao Q."/>
            <person name="Wortman J."/>
            <person name="Fraser-Liggett C."/>
            <person name="Carlton J."/>
        </authorList>
    </citation>
    <scope>NUCLEOTIDE SEQUENCE</scope>
    <source>
        <strain evidence="3">G3</strain>
    </source>
</reference>
<dbReference type="VEuPathDB" id="TrichDB:TVAGG3_0519690"/>
<dbReference type="PROSITE" id="PS50297">
    <property type="entry name" value="ANK_REP_REGION"/>
    <property type="match status" value="2"/>
</dbReference>
<dbReference type="PRINTS" id="PR01415">
    <property type="entry name" value="ANKYRIN"/>
</dbReference>
<feature type="repeat" description="ANK" evidence="1">
    <location>
        <begin position="310"/>
        <end position="342"/>
    </location>
</feature>
<keyword evidence="4" id="KW-1185">Reference proteome</keyword>
<dbReference type="RefSeq" id="XP_001325658.1">
    <property type="nucleotide sequence ID" value="XM_001325623.1"/>
</dbReference>
<dbReference type="Gene3D" id="1.25.40.20">
    <property type="entry name" value="Ankyrin repeat-containing domain"/>
    <property type="match status" value="1"/>
</dbReference>
<dbReference type="KEGG" id="tva:4771418"/>
<organism evidence="3 4">
    <name type="scientific">Trichomonas vaginalis (strain ATCC PRA-98 / G3)</name>
    <dbReference type="NCBI Taxonomy" id="412133"/>
    <lineage>
        <taxon>Eukaryota</taxon>
        <taxon>Metamonada</taxon>
        <taxon>Parabasalia</taxon>
        <taxon>Trichomonadida</taxon>
        <taxon>Trichomonadidae</taxon>
        <taxon>Trichomonas</taxon>
    </lineage>
</organism>
<reference evidence="3" key="2">
    <citation type="journal article" date="2007" name="Science">
        <title>Draft genome sequence of the sexually transmitted pathogen Trichomonas vaginalis.</title>
        <authorList>
            <person name="Carlton J.M."/>
            <person name="Hirt R.P."/>
            <person name="Silva J.C."/>
            <person name="Delcher A.L."/>
            <person name="Schatz M."/>
            <person name="Zhao Q."/>
            <person name="Wortman J.R."/>
            <person name="Bidwell S.L."/>
            <person name="Alsmark U.C.M."/>
            <person name="Besteiro S."/>
            <person name="Sicheritz-Ponten T."/>
            <person name="Noel C.J."/>
            <person name="Dacks J.B."/>
            <person name="Foster P.G."/>
            <person name="Simillion C."/>
            <person name="Van de Peer Y."/>
            <person name="Miranda-Saavedra D."/>
            <person name="Barton G.J."/>
            <person name="Westrop G.D."/>
            <person name="Mueller S."/>
            <person name="Dessi D."/>
            <person name="Fiori P.L."/>
            <person name="Ren Q."/>
            <person name="Paulsen I."/>
            <person name="Zhang H."/>
            <person name="Bastida-Corcuera F.D."/>
            <person name="Simoes-Barbosa A."/>
            <person name="Brown M.T."/>
            <person name="Hayes R.D."/>
            <person name="Mukherjee M."/>
            <person name="Okumura C.Y."/>
            <person name="Schneider R."/>
            <person name="Smith A.J."/>
            <person name="Vanacova S."/>
            <person name="Villalvazo M."/>
            <person name="Haas B.J."/>
            <person name="Pertea M."/>
            <person name="Feldblyum T.V."/>
            <person name="Utterback T.R."/>
            <person name="Shu C.L."/>
            <person name="Osoegawa K."/>
            <person name="de Jong P.J."/>
            <person name="Hrdy I."/>
            <person name="Horvathova L."/>
            <person name="Zubacova Z."/>
            <person name="Dolezal P."/>
            <person name="Malik S.B."/>
            <person name="Logsdon J.M. Jr."/>
            <person name="Henze K."/>
            <person name="Gupta A."/>
            <person name="Wang C.C."/>
            <person name="Dunne R.L."/>
            <person name="Upcroft J.A."/>
            <person name="Upcroft P."/>
            <person name="White O."/>
            <person name="Salzberg S.L."/>
            <person name="Tang P."/>
            <person name="Chiu C.-H."/>
            <person name="Lee Y.-S."/>
            <person name="Embley T.M."/>
            <person name="Coombs G.H."/>
            <person name="Mottram J.C."/>
            <person name="Tachezy J."/>
            <person name="Fraser-Liggett C.M."/>
            <person name="Johnson P.J."/>
        </authorList>
    </citation>
    <scope>NUCLEOTIDE SEQUENCE [LARGE SCALE GENOMIC DNA]</scope>
    <source>
        <strain evidence="3">G3</strain>
    </source>
</reference>
<gene>
    <name evidence="3" type="ORF">TVAG_206030</name>
</gene>
<dbReference type="VEuPathDB" id="TrichDB:TVAG_066660"/>
<evidence type="ECO:0000313" key="4">
    <source>
        <dbReference type="Proteomes" id="UP000001542"/>
    </source>
</evidence>
<dbReference type="InParanoid" id="A2E1I8"/>
<keyword evidence="1" id="KW-0040">ANK repeat</keyword>
<sequence>MSDHENHPDKYSEMRNICKDCIDLYILLYQLKVKNEEELNLIFEKIKTVLIDSKKLHPKNIIEDILNIVPYNNRYTWSYLKLAKLISDEYHVKKVGKIAYISNFLFYKEYGIKLYKADLIGERKLENIDILEENTIYRAIMNNDLERFIFFTEREEFNENQHLYSKLYPYFFEVPLLELCCYYGAVDCFKFLRTKFSSEITQHCLESSFLGGNQEIMSECLKYKNPDNECMRYAIISHNIDFVTFLMNEYNLEIDLDYCEKYKNLESFLVYFDQTNDIYRCPFYSMMFNIPPLCEYFLSHDANINEDYRDGKTLLHYATDKNFIEIVRLLLSHGANINEKDENKKTVLHYATLNNNKEFAELLLSNGADINEKDKYKNSSTSCSRI</sequence>
<dbReference type="PROSITE" id="PS50088">
    <property type="entry name" value="ANK_REPEAT"/>
    <property type="match status" value="2"/>
</dbReference>
<dbReference type="InterPro" id="IPR002110">
    <property type="entry name" value="Ankyrin_rpt"/>
</dbReference>
<dbReference type="SMART" id="SM00248">
    <property type="entry name" value="ANK"/>
    <property type="match status" value="4"/>
</dbReference>
<dbReference type="EMBL" id="DS113285">
    <property type="protein sequence ID" value="EAY13435.1"/>
    <property type="molecule type" value="Genomic_DNA"/>
</dbReference>
<dbReference type="SUPFAM" id="SSF48403">
    <property type="entry name" value="Ankyrin repeat"/>
    <property type="match status" value="1"/>
</dbReference>